<sequence length="465" mass="53279">MENTLSLADQSGTKPAAVPPAILQPVARTERVQTIDIIRGVALLGILMMNIPYFGLPHTHDRTLFNLPAESTDYKTYMVVSILFEGTMRALFSMLFGAGILLFTAKKGLPDSQYTVADFYFRRMMWLIVFGLFNAYILLWPGDILFNYGIAGILLFAFRKLKPSSLFIAAFLCVAILFGKEIWKTMEQKDHRQGYLKAVQLEKQKKKLTDEQKKEKEAWLAVEKQTKPDKKEDAEIIKNRQSNYGAIFLALQGVNIKRESTKLYQFLFWDAIAMMFFGMALFKLGFFTNQLPTRTYAITLLAGYGLGIPLAYLAFRDQVAWYSNPGQVIDTQSFSFQALYQVRRCLEAVGHASLLLLVYRSGVVPWLMKALGNVGQMAFTNYLMQSIICTIFFFGYGFGYFGKLAYHQLYYVVAAVWAFQLVFSVVWLRYFRFGPFEWLWRSLTYWKPQPMRLQATESDVAAVAP</sequence>
<evidence type="ECO:0000256" key="1">
    <source>
        <dbReference type="SAM" id="Phobius"/>
    </source>
</evidence>
<dbReference type="Proteomes" id="UP001501175">
    <property type="component" value="Unassembled WGS sequence"/>
</dbReference>
<keyword evidence="1" id="KW-0812">Transmembrane</keyword>
<protein>
    <submittedName>
        <fullName evidence="3">DUF418 domain-containing protein</fullName>
    </submittedName>
</protein>
<comment type="caution">
    <text evidence="3">The sequence shown here is derived from an EMBL/GenBank/DDBJ whole genome shotgun (WGS) entry which is preliminary data.</text>
</comment>
<feature type="transmembrane region" description="Helical" evidence="1">
    <location>
        <begin position="76"/>
        <end position="104"/>
    </location>
</feature>
<dbReference type="EMBL" id="BAABHD010000084">
    <property type="protein sequence ID" value="GAA4469382.1"/>
    <property type="molecule type" value="Genomic_DNA"/>
</dbReference>
<name>A0ABP8NPV6_9BACT</name>
<keyword evidence="1" id="KW-1133">Transmembrane helix</keyword>
<evidence type="ECO:0000259" key="2">
    <source>
        <dbReference type="Pfam" id="PF04235"/>
    </source>
</evidence>
<feature type="transmembrane region" description="Helical" evidence="1">
    <location>
        <begin position="164"/>
        <end position="183"/>
    </location>
</feature>
<dbReference type="PANTHER" id="PTHR30590">
    <property type="entry name" value="INNER MEMBRANE PROTEIN"/>
    <property type="match status" value="1"/>
</dbReference>
<keyword evidence="4" id="KW-1185">Reference proteome</keyword>
<reference evidence="4" key="1">
    <citation type="journal article" date="2019" name="Int. J. Syst. Evol. Microbiol.">
        <title>The Global Catalogue of Microorganisms (GCM) 10K type strain sequencing project: providing services to taxonomists for standard genome sequencing and annotation.</title>
        <authorList>
            <consortium name="The Broad Institute Genomics Platform"/>
            <consortium name="The Broad Institute Genome Sequencing Center for Infectious Disease"/>
            <person name="Wu L."/>
            <person name="Ma J."/>
        </authorList>
    </citation>
    <scope>NUCLEOTIDE SEQUENCE [LARGE SCALE GENOMIC DNA]</scope>
    <source>
        <strain evidence="4">JCM 17927</strain>
    </source>
</reference>
<dbReference type="InterPro" id="IPR007349">
    <property type="entry name" value="DUF418"/>
</dbReference>
<dbReference type="RefSeq" id="WP_345249498.1">
    <property type="nucleotide sequence ID" value="NZ_BAABHD010000084.1"/>
</dbReference>
<gene>
    <name evidence="3" type="ORF">GCM10023189_56320</name>
</gene>
<evidence type="ECO:0000313" key="4">
    <source>
        <dbReference type="Proteomes" id="UP001501175"/>
    </source>
</evidence>
<feature type="domain" description="DUF418" evidence="2">
    <location>
        <begin position="281"/>
        <end position="447"/>
    </location>
</feature>
<feature type="transmembrane region" description="Helical" evidence="1">
    <location>
        <begin position="345"/>
        <end position="362"/>
    </location>
</feature>
<feature type="transmembrane region" description="Helical" evidence="1">
    <location>
        <begin position="382"/>
        <end position="402"/>
    </location>
</feature>
<keyword evidence="1" id="KW-0472">Membrane</keyword>
<feature type="transmembrane region" description="Helical" evidence="1">
    <location>
        <begin position="296"/>
        <end position="315"/>
    </location>
</feature>
<dbReference type="InterPro" id="IPR052529">
    <property type="entry name" value="Bact_Transport_Assoc"/>
</dbReference>
<feature type="transmembrane region" description="Helical" evidence="1">
    <location>
        <begin position="125"/>
        <end position="158"/>
    </location>
</feature>
<dbReference type="Pfam" id="PF04235">
    <property type="entry name" value="DUF418"/>
    <property type="match status" value="1"/>
</dbReference>
<feature type="transmembrane region" description="Helical" evidence="1">
    <location>
        <begin position="37"/>
        <end position="56"/>
    </location>
</feature>
<feature type="transmembrane region" description="Helical" evidence="1">
    <location>
        <begin position="409"/>
        <end position="430"/>
    </location>
</feature>
<feature type="transmembrane region" description="Helical" evidence="1">
    <location>
        <begin position="266"/>
        <end position="284"/>
    </location>
</feature>
<dbReference type="PANTHER" id="PTHR30590:SF2">
    <property type="entry name" value="INNER MEMBRANE PROTEIN"/>
    <property type="match status" value="1"/>
</dbReference>
<accession>A0ABP8NPV6</accession>
<proteinExistence type="predicted"/>
<organism evidence="3 4">
    <name type="scientific">Nibrella saemangeumensis</name>
    <dbReference type="NCBI Taxonomy" id="1084526"/>
    <lineage>
        <taxon>Bacteria</taxon>
        <taxon>Pseudomonadati</taxon>
        <taxon>Bacteroidota</taxon>
        <taxon>Cytophagia</taxon>
        <taxon>Cytophagales</taxon>
        <taxon>Spirosomataceae</taxon>
        <taxon>Nibrella</taxon>
    </lineage>
</organism>
<evidence type="ECO:0000313" key="3">
    <source>
        <dbReference type="EMBL" id="GAA4469382.1"/>
    </source>
</evidence>